<dbReference type="SUPFAM" id="SSF53448">
    <property type="entry name" value="Nucleotide-diphospho-sugar transferases"/>
    <property type="match status" value="1"/>
</dbReference>
<name>A0ABR7MRT4_9FIRM</name>
<proteinExistence type="predicted"/>
<dbReference type="InterPro" id="IPR001173">
    <property type="entry name" value="Glyco_trans_2-like"/>
</dbReference>
<evidence type="ECO:0000313" key="3">
    <source>
        <dbReference type="Proteomes" id="UP000637513"/>
    </source>
</evidence>
<dbReference type="Gene3D" id="3.90.550.10">
    <property type="entry name" value="Spore Coat Polysaccharide Biosynthesis Protein SpsA, Chain A"/>
    <property type="match status" value="1"/>
</dbReference>
<dbReference type="EMBL" id="JACRSW010000008">
    <property type="protein sequence ID" value="MBC8556514.1"/>
    <property type="molecule type" value="Genomic_DNA"/>
</dbReference>
<dbReference type="Proteomes" id="UP000637513">
    <property type="component" value="Unassembled WGS sequence"/>
</dbReference>
<organism evidence="2 3">
    <name type="scientific">Jutongia hominis</name>
    <dbReference type="NCBI Taxonomy" id="2763664"/>
    <lineage>
        <taxon>Bacteria</taxon>
        <taxon>Bacillati</taxon>
        <taxon>Bacillota</taxon>
        <taxon>Clostridia</taxon>
        <taxon>Lachnospirales</taxon>
        <taxon>Lachnospiraceae</taxon>
        <taxon>Jutongia</taxon>
    </lineage>
</organism>
<dbReference type="Gene3D" id="1.25.40.10">
    <property type="entry name" value="Tetratricopeptide repeat domain"/>
    <property type="match status" value="1"/>
</dbReference>
<dbReference type="PANTHER" id="PTHR43630:SF2">
    <property type="entry name" value="GLYCOSYLTRANSFERASE"/>
    <property type="match status" value="1"/>
</dbReference>
<sequence length="317" mass="36749">MTSFSLCMIVKNEEKVLERCLKSLAPYMDEIIIADTGSSDTTKKIAQKYADKVYDFEWTGNFSDARNFVASKATKEYIYTADADEYLDADNQKKLAQLKQILLPEIEMVQMLYCTKAEFNTVYNFEKEYRPKLYRRLRAFQWIDPIHETLRIDPIVYDSQIEIIHEPQSDHSKRDFDALLQAGLKERLSKKLHHMYAMELYHSGQDEDFVKAIPVFEQTLQQDSREMDTIKEAICVLVRAYRIKGDIPKFFGYALKDTATVSSAEVCCELGRYYESTGELQEALIWYQNASTETESILDIATSQTIPQEALKRLGAY</sequence>
<evidence type="ECO:0000313" key="2">
    <source>
        <dbReference type="EMBL" id="MBC8556514.1"/>
    </source>
</evidence>
<comment type="caution">
    <text evidence="2">The sequence shown here is derived from an EMBL/GenBank/DDBJ whole genome shotgun (WGS) entry which is preliminary data.</text>
</comment>
<dbReference type="SUPFAM" id="SSF81901">
    <property type="entry name" value="HCP-like"/>
    <property type="match status" value="1"/>
</dbReference>
<dbReference type="InterPro" id="IPR011990">
    <property type="entry name" value="TPR-like_helical_dom_sf"/>
</dbReference>
<evidence type="ECO:0000259" key="1">
    <source>
        <dbReference type="Pfam" id="PF00535"/>
    </source>
</evidence>
<accession>A0ABR7MRT4</accession>
<reference evidence="2 3" key="1">
    <citation type="submission" date="2020-08" db="EMBL/GenBank/DDBJ databases">
        <title>Genome public.</title>
        <authorList>
            <person name="Liu C."/>
            <person name="Sun Q."/>
        </authorList>
    </citation>
    <scope>NUCLEOTIDE SEQUENCE [LARGE SCALE GENOMIC DNA]</scope>
    <source>
        <strain evidence="2 3">BX3</strain>
    </source>
</reference>
<keyword evidence="3" id="KW-1185">Reference proteome</keyword>
<dbReference type="Pfam" id="PF00535">
    <property type="entry name" value="Glycos_transf_2"/>
    <property type="match status" value="1"/>
</dbReference>
<feature type="domain" description="Glycosyltransferase 2-like" evidence="1">
    <location>
        <begin position="5"/>
        <end position="132"/>
    </location>
</feature>
<dbReference type="PANTHER" id="PTHR43630">
    <property type="entry name" value="POLY-BETA-1,6-N-ACETYL-D-GLUCOSAMINE SYNTHASE"/>
    <property type="match status" value="1"/>
</dbReference>
<dbReference type="CDD" id="cd02511">
    <property type="entry name" value="Beta4Glucosyltransferase"/>
    <property type="match status" value="1"/>
</dbReference>
<dbReference type="RefSeq" id="WP_249302720.1">
    <property type="nucleotide sequence ID" value="NZ_JACRSW010000008.1"/>
</dbReference>
<dbReference type="InterPro" id="IPR029044">
    <property type="entry name" value="Nucleotide-diphossugar_trans"/>
</dbReference>
<gene>
    <name evidence="2" type="ORF">H8700_02140</name>
</gene>
<protein>
    <submittedName>
        <fullName evidence="2">Glycosyltransferase family 2 protein</fullName>
    </submittedName>
</protein>